<reference evidence="2 3" key="1">
    <citation type="submission" date="2019-03" db="EMBL/GenBank/DDBJ databases">
        <title>First draft genome of Liparis tanakae, snailfish: a comprehensive survey of snailfish specific genes.</title>
        <authorList>
            <person name="Kim W."/>
            <person name="Song I."/>
            <person name="Jeong J.-H."/>
            <person name="Kim D."/>
            <person name="Kim S."/>
            <person name="Ryu S."/>
            <person name="Song J.Y."/>
            <person name="Lee S.K."/>
        </authorList>
    </citation>
    <scope>NUCLEOTIDE SEQUENCE [LARGE SCALE GENOMIC DNA]</scope>
    <source>
        <tissue evidence="2">Muscle</tissue>
    </source>
</reference>
<dbReference type="Proteomes" id="UP000314294">
    <property type="component" value="Unassembled WGS sequence"/>
</dbReference>
<gene>
    <name evidence="2" type="ORF">EYF80_009559</name>
</gene>
<accession>A0A4Z2IRS2</accession>
<keyword evidence="3" id="KW-1185">Reference proteome</keyword>
<feature type="compositionally biased region" description="Acidic residues" evidence="1">
    <location>
        <begin position="114"/>
        <end position="123"/>
    </location>
</feature>
<evidence type="ECO:0000313" key="2">
    <source>
        <dbReference type="EMBL" id="TNN80234.1"/>
    </source>
</evidence>
<comment type="caution">
    <text evidence="2">The sequence shown here is derived from an EMBL/GenBank/DDBJ whole genome shotgun (WGS) entry which is preliminary data.</text>
</comment>
<dbReference type="EMBL" id="SRLO01000056">
    <property type="protein sequence ID" value="TNN80234.1"/>
    <property type="molecule type" value="Genomic_DNA"/>
</dbReference>
<proteinExistence type="predicted"/>
<evidence type="ECO:0000313" key="3">
    <source>
        <dbReference type="Proteomes" id="UP000314294"/>
    </source>
</evidence>
<name>A0A4Z2IRS2_9TELE</name>
<evidence type="ECO:0000256" key="1">
    <source>
        <dbReference type="SAM" id="MobiDB-lite"/>
    </source>
</evidence>
<organism evidence="2 3">
    <name type="scientific">Liparis tanakae</name>
    <name type="common">Tanaka's snailfish</name>
    <dbReference type="NCBI Taxonomy" id="230148"/>
    <lineage>
        <taxon>Eukaryota</taxon>
        <taxon>Metazoa</taxon>
        <taxon>Chordata</taxon>
        <taxon>Craniata</taxon>
        <taxon>Vertebrata</taxon>
        <taxon>Euteleostomi</taxon>
        <taxon>Actinopterygii</taxon>
        <taxon>Neopterygii</taxon>
        <taxon>Teleostei</taxon>
        <taxon>Neoteleostei</taxon>
        <taxon>Acanthomorphata</taxon>
        <taxon>Eupercaria</taxon>
        <taxon>Perciformes</taxon>
        <taxon>Cottioidei</taxon>
        <taxon>Cottales</taxon>
        <taxon>Liparidae</taxon>
        <taxon>Liparis</taxon>
    </lineage>
</organism>
<sequence length="123" mass="13440">MTGEAEPDRTSLTLERLFNSRPLVAADVAAHTAAAAAAAAAAVHRAAQDVSSAITCRFAAIPLPRYDELHYSESQPTQVSDNEMRSFECLRVGEGRRGVSGPLVKKDRRRAQQEEEEEEEEGE</sequence>
<protein>
    <submittedName>
        <fullName evidence="2">Uncharacterized protein</fullName>
    </submittedName>
</protein>
<dbReference type="AlphaFoldDB" id="A0A4Z2IRS2"/>
<feature type="region of interest" description="Disordered" evidence="1">
    <location>
        <begin position="97"/>
        <end position="123"/>
    </location>
</feature>